<evidence type="ECO:0000256" key="3">
    <source>
        <dbReference type="ARBA" id="ARBA00022840"/>
    </source>
</evidence>
<evidence type="ECO:0000256" key="4">
    <source>
        <dbReference type="PIRSR" id="PIRSR006806-1"/>
    </source>
</evidence>
<accession>A0A367XTW0</accession>
<gene>
    <name evidence="7" type="ORF">DTO57_11940</name>
</gene>
<organism evidence="7 8">
    <name type="scientific">Microbacterium sorbitolivorans</name>
    <dbReference type="NCBI Taxonomy" id="1867410"/>
    <lineage>
        <taxon>Bacteria</taxon>
        <taxon>Bacillati</taxon>
        <taxon>Actinomycetota</taxon>
        <taxon>Actinomycetes</taxon>
        <taxon>Micrococcales</taxon>
        <taxon>Microbacteriaceae</taxon>
        <taxon>Microbacterium</taxon>
    </lineage>
</organism>
<dbReference type="EC" id="6.3.3.2" evidence="5"/>
<feature type="region of interest" description="Disordered" evidence="6">
    <location>
        <begin position="1"/>
        <end position="23"/>
    </location>
</feature>
<feature type="binding site" evidence="4">
    <location>
        <position position="51"/>
    </location>
    <ligand>
        <name>substrate</name>
    </ligand>
</feature>
<evidence type="ECO:0000256" key="6">
    <source>
        <dbReference type="SAM" id="MobiDB-lite"/>
    </source>
</evidence>
<dbReference type="GO" id="GO:0035999">
    <property type="term" value="P:tetrahydrofolate interconversion"/>
    <property type="evidence" value="ECO:0007669"/>
    <property type="project" value="TreeGrafter"/>
</dbReference>
<dbReference type="InterPro" id="IPR037171">
    <property type="entry name" value="NagB/RpiA_transferase-like"/>
</dbReference>
<dbReference type="PIRSF" id="PIRSF006806">
    <property type="entry name" value="FTHF_cligase"/>
    <property type="match status" value="1"/>
</dbReference>
<feature type="binding site" evidence="4">
    <location>
        <begin position="5"/>
        <end position="9"/>
    </location>
    <ligand>
        <name>ATP</name>
        <dbReference type="ChEBI" id="CHEBI:30616"/>
    </ligand>
</feature>
<dbReference type="PANTHER" id="PTHR23407">
    <property type="entry name" value="ATPASE INHIBITOR/5-FORMYLTETRAHYDROFOLATE CYCLO-LIGASE"/>
    <property type="match status" value="1"/>
</dbReference>
<evidence type="ECO:0000256" key="2">
    <source>
        <dbReference type="ARBA" id="ARBA00022741"/>
    </source>
</evidence>
<dbReference type="SUPFAM" id="SSF100950">
    <property type="entry name" value="NagB/RpiA/CoA transferase-like"/>
    <property type="match status" value="1"/>
</dbReference>
<comment type="cofactor">
    <cofactor evidence="5">
        <name>Mg(2+)</name>
        <dbReference type="ChEBI" id="CHEBI:18420"/>
    </cofactor>
</comment>
<dbReference type="PANTHER" id="PTHR23407:SF1">
    <property type="entry name" value="5-FORMYLTETRAHYDROFOLATE CYCLO-LIGASE"/>
    <property type="match status" value="1"/>
</dbReference>
<comment type="similarity">
    <text evidence="1 5">Belongs to the 5-formyltetrahydrofolate cyclo-ligase family.</text>
</comment>
<dbReference type="InterPro" id="IPR024185">
    <property type="entry name" value="FTHF_cligase-like_sf"/>
</dbReference>
<dbReference type="AlphaFoldDB" id="A0A367XTW0"/>
<comment type="caution">
    <text evidence="7">The sequence shown here is derived from an EMBL/GenBank/DDBJ whole genome shotgun (WGS) entry which is preliminary data.</text>
</comment>
<keyword evidence="5" id="KW-0460">Magnesium</keyword>
<dbReference type="GO" id="GO:0009396">
    <property type="term" value="P:folic acid-containing compound biosynthetic process"/>
    <property type="evidence" value="ECO:0007669"/>
    <property type="project" value="TreeGrafter"/>
</dbReference>
<feature type="compositionally biased region" description="Basic and acidic residues" evidence="6">
    <location>
        <begin position="1"/>
        <end position="10"/>
    </location>
</feature>
<evidence type="ECO:0000256" key="5">
    <source>
        <dbReference type="RuleBase" id="RU361279"/>
    </source>
</evidence>
<keyword evidence="8" id="KW-1185">Reference proteome</keyword>
<dbReference type="GO" id="GO:0046872">
    <property type="term" value="F:metal ion binding"/>
    <property type="evidence" value="ECO:0007669"/>
    <property type="project" value="UniProtKB-KW"/>
</dbReference>
<dbReference type="RefSeq" id="WP_114118464.1">
    <property type="nucleotide sequence ID" value="NZ_BMHU01000005.1"/>
</dbReference>
<dbReference type="NCBIfam" id="TIGR02727">
    <property type="entry name" value="MTHFS_bact"/>
    <property type="match status" value="1"/>
</dbReference>
<dbReference type="Gene3D" id="3.40.50.10420">
    <property type="entry name" value="NagB/RpiA/CoA transferase-like"/>
    <property type="match status" value="1"/>
</dbReference>
<dbReference type="OrthoDB" id="3242798at2"/>
<feature type="binding site" evidence="4">
    <location>
        <begin position="132"/>
        <end position="140"/>
    </location>
    <ligand>
        <name>ATP</name>
        <dbReference type="ChEBI" id="CHEBI:30616"/>
    </ligand>
</feature>
<evidence type="ECO:0000313" key="8">
    <source>
        <dbReference type="Proteomes" id="UP000253508"/>
    </source>
</evidence>
<dbReference type="GO" id="GO:0005524">
    <property type="term" value="F:ATP binding"/>
    <property type="evidence" value="ECO:0007669"/>
    <property type="project" value="UniProtKB-KW"/>
</dbReference>
<name>A0A367XTW0_9MICO</name>
<protein>
    <recommendedName>
        <fullName evidence="5">5-formyltetrahydrofolate cyclo-ligase</fullName>
        <ecNumber evidence="5">6.3.3.2</ecNumber>
    </recommendedName>
</protein>
<evidence type="ECO:0000313" key="7">
    <source>
        <dbReference type="EMBL" id="RCK57024.1"/>
    </source>
</evidence>
<dbReference type="Proteomes" id="UP000253508">
    <property type="component" value="Unassembled WGS sequence"/>
</dbReference>
<dbReference type="GO" id="GO:0030272">
    <property type="term" value="F:5-formyltetrahydrofolate cyclo-ligase activity"/>
    <property type="evidence" value="ECO:0007669"/>
    <property type="project" value="UniProtKB-EC"/>
</dbReference>
<keyword evidence="3 4" id="KW-0067">ATP-binding</keyword>
<keyword evidence="7" id="KW-0436">Ligase</keyword>
<feature type="binding site" evidence="4">
    <location>
        <position position="56"/>
    </location>
    <ligand>
        <name>substrate</name>
    </ligand>
</feature>
<keyword evidence="5" id="KW-0479">Metal-binding</keyword>
<comment type="catalytic activity">
    <reaction evidence="5">
        <text>(6S)-5-formyl-5,6,7,8-tetrahydrofolate + ATP = (6R)-5,10-methenyltetrahydrofolate + ADP + phosphate</text>
        <dbReference type="Rhea" id="RHEA:10488"/>
        <dbReference type="ChEBI" id="CHEBI:30616"/>
        <dbReference type="ChEBI" id="CHEBI:43474"/>
        <dbReference type="ChEBI" id="CHEBI:57455"/>
        <dbReference type="ChEBI" id="CHEBI:57457"/>
        <dbReference type="ChEBI" id="CHEBI:456216"/>
        <dbReference type="EC" id="6.3.3.2"/>
    </reaction>
</comment>
<dbReference type="EMBL" id="QORO01000005">
    <property type="protein sequence ID" value="RCK57024.1"/>
    <property type="molecule type" value="Genomic_DNA"/>
</dbReference>
<reference evidence="7 8" key="1">
    <citation type="submission" date="2018-07" db="EMBL/GenBank/DDBJ databases">
        <title>Microbacterium endoborsara sp. nov., a novel actinobacterium isolated from Borszczowia aralocaspica.</title>
        <authorList>
            <person name="An D."/>
        </authorList>
    </citation>
    <scope>NUCLEOTIDE SEQUENCE [LARGE SCALE GENOMIC DNA]</scope>
    <source>
        <strain evidence="7 8">C1.15228</strain>
    </source>
</reference>
<sequence>MDGEKNELRQRIRSSRAARGPRERAAADAAIAARGIALAERAGARTLACYLSGSAEPPTRALIDAATSRGIRVLLPVIRPGRVLEWAEHDGSERQARLGVPETAATPLGEGALAEADLILAPACAVDERGFRLGWGGGFYDRALAGAGSGIPAYAVLYDSDVVARVPHEAHDVAVTGVITPTRTLTFDR</sequence>
<proteinExistence type="inferred from homology"/>
<keyword evidence="2 4" id="KW-0547">Nucleotide-binding</keyword>
<dbReference type="Pfam" id="PF01812">
    <property type="entry name" value="5-FTHF_cyc-lig"/>
    <property type="match status" value="1"/>
</dbReference>
<evidence type="ECO:0000256" key="1">
    <source>
        <dbReference type="ARBA" id="ARBA00010638"/>
    </source>
</evidence>
<dbReference type="InterPro" id="IPR002698">
    <property type="entry name" value="FTHF_cligase"/>
</dbReference>